<evidence type="ECO:0000259" key="1">
    <source>
        <dbReference type="Pfam" id="PF01408"/>
    </source>
</evidence>
<dbReference type="InterPro" id="IPR055170">
    <property type="entry name" value="GFO_IDH_MocA-like_dom"/>
</dbReference>
<reference evidence="3 4" key="1">
    <citation type="submission" date="2018-05" db="EMBL/GenBank/DDBJ databases">
        <title>Genomic analysis of Gracilibacillus dipsosauri DD1 reveals novel features of a salt-tolerant amylase.</title>
        <authorList>
            <person name="Deutch C.E."/>
            <person name="Yang S."/>
        </authorList>
    </citation>
    <scope>NUCLEOTIDE SEQUENCE [LARGE SCALE GENOMIC DNA]</scope>
    <source>
        <strain evidence="3 4">DD1</strain>
    </source>
</reference>
<dbReference type="Gene3D" id="3.40.50.720">
    <property type="entry name" value="NAD(P)-binding Rossmann-like Domain"/>
    <property type="match status" value="1"/>
</dbReference>
<gene>
    <name evidence="3" type="ORF">DLJ74_02150</name>
</gene>
<feature type="domain" description="Gfo/Idh/MocA-like oxidoreductase N-terminal" evidence="1">
    <location>
        <begin position="6"/>
        <end position="123"/>
    </location>
</feature>
<keyword evidence="4" id="KW-1185">Reference proteome</keyword>
<feature type="domain" description="GFO/IDH/MocA-like oxidoreductase" evidence="2">
    <location>
        <begin position="133"/>
        <end position="252"/>
    </location>
</feature>
<comment type="caution">
    <text evidence="3">The sequence shown here is derived from an EMBL/GenBank/DDBJ whole genome shotgun (WGS) entry which is preliminary data.</text>
</comment>
<evidence type="ECO:0000313" key="4">
    <source>
        <dbReference type="Proteomes" id="UP000245624"/>
    </source>
</evidence>
<evidence type="ECO:0000259" key="2">
    <source>
        <dbReference type="Pfam" id="PF22725"/>
    </source>
</evidence>
<evidence type="ECO:0000313" key="3">
    <source>
        <dbReference type="EMBL" id="PWU69753.1"/>
    </source>
</evidence>
<accession>A0A317L2L3</accession>
<dbReference type="RefSeq" id="WP_109983164.1">
    <property type="nucleotide sequence ID" value="NZ_QGTD01000004.1"/>
</dbReference>
<dbReference type="OrthoDB" id="9800252at2"/>
<dbReference type="InterPro" id="IPR051450">
    <property type="entry name" value="Gfo/Idh/MocA_Oxidoreductases"/>
</dbReference>
<name>A0A317L2L3_9BACI</name>
<evidence type="ECO:0008006" key="5">
    <source>
        <dbReference type="Google" id="ProtNLM"/>
    </source>
</evidence>
<dbReference type="GO" id="GO:0000166">
    <property type="term" value="F:nucleotide binding"/>
    <property type="evidence" value="ECO:0007669"/>
    <property type="project" value="InterPro"/>
</dbReference>
<dbReference type="Pfam" id="PF22725">
    <property type="entry name" value="GFO_IDH_MocA_C3"/>
    <property type="match status" value="1"/>
</dbReference>
<dbReference type="Proteomes" id="UP000245624">
    <property type="component" value="Unassembled WGS sequence"/>
</dbReference>
<dbReference type="InterPro" id="IPR000683">
    <property type="entry name" value="Gfo/Idh/MocA-like_OxRdtase_N"/>
</dbReference>
<dbReference type="PANTHER" id="PTHR43377">
    <property type="entry name" value="BILIVERDIN REDUCTASE A"/>
    <property type="match status" value="1"/>
</dbReference>
<sequence length="330" mass="37771">MGQKKIIQIGTGGFGLSWLEILDQHKQVQVVAVVDVDETNQQKAKELLKDSSIQLFSDYEQAFKEVDADIAVIITPPQTHKKIAISALENGLHVFMEKPIAHTKEDAIALTKMAVKYDTSVMISQNYRYRPEIQAIKKAVTEDLVGKIEYVEWNFQRATKFGGWRDHYEEIIVEDMSIHHFDLMRYLLEKNATTVYAKSIRPTWSWFHGKPTVSITMTFEDVLINYFASWVTSGPETSWNGDFKLYGEKGIIALIDDKPVRIQKDNMKELPIPNMPVVDRAYSITEMVNALDENRKPLTDITDNIHSFQMVSASLESIKNGREVNLKEEV</sequence>
<dbReference type="Pfam" id="PF01408">
    <property type="entry name" value="GFO_IDH_MocA"/>
    <property type="match status" value="1"/>
</dbReference>
<dbReference type="SUPFAM" id="SSF51735">
    <property type="entry name" value="NAD(P)-binding Rossmann-fold domains"/>
    <property type="match status" value="1"/>
</dbReference>
<dbReference type="SUPFAM" id="SSF55347">
    <property type="entry name" value="Glyceraldehyde-3-phosphate dehydrogenase-like, C-terminal domain"/>
    <property type="match status" value="1"/>
</dbReference>
<organism evidence="3 4">
    <name type="scientific">Gracilibacillus dipsosauri</name>
    <dbReference type="NCBI Taxonomy" id="178340"/>
    <lineage>
        <taxon>Bacteria</taxon>
        <taxon>Bacillati</taxon>
        <taxon>Bacillota</taxon>
        <taxon>Bacilli</taxon>
        <taxon>Bacillales</taxon>
        <taxon>Bacillaceae</taxon>
        <taxon>Gracilibacillus</taxon>
    </lineage>
</organism>
<dbReference type="PANTHER" id="PTHR43377:SF1">
    <property type="entry name" value="BILIVERDIN REDUCTASE A"/>
    <property type="match status" value="1"/>
</dbReference>
<dbReference type="Gene3D" id="3.30.360.10">
    <property type="entry name" value="Dihydrodipicolinate Reductase, domain 2"/>
    <property type="match status" value="1"/>
</dbReference>
<proteinExistence type="predicted"/>
<dbReference type="InterPro" id="IPR036291">
    <property type="entry name" value="NAD(P)-bd_dom_sf"/>
</dbReference>
<dbReference type="AlphaFoldDB" id="A0A317L2L3"/>
<dbReference type="EMBL" id="QGTD01000004">
    <property type="protein sequence ID" value="PWU69753.1"/>
    <property type="molecule type" value="Genomic_DNA"/>
</dbReference>
<protein>
    <recommendedName>
        <fullName evidence="5">Gfo/Idh/MocA family oxidoreductase</fullName>
    </recommendedName>
</protein>